<gene>
    <name evidence="4" type="ORF">AABB28_01575</name>
</gene>
<dbReference type="PANTHER" id="PTHR30349">
    <property type="entry name" value="PHAGE INTEGRASE-RELATED"/>
    <property type="match status" value="1"/>
</dbReference>
<keyword evidence="1" id="KW-0229">DNA integration</keyword>
<evidence type="ECO:0000313" key="4">
    <source>
        <dbReference type="EMBL" id="WZU64031.1"/>
    </source>
</evidence>
<dbReference type="InterPro" id="IPR050090">
    <property type="entry name" value="Tyrosine_recombinase_XerCD"/>
</dbReference>
<keyword evidence="2" id="KW-0233">DNA recombination</keyword>
<evidence type="ECO:0000259" key="3">
    <source>
        <dbReference type="PROSITE" id="PS51898"/>
    </source>
</evidence>
<dbReference type="Pfam" id="PF20172">
    <property type="entry name" value="DUF6538"/>
    <property type="match status" value="1"/>
</dbReference>
<dbReference type="KEGG" id="yag:AABB28_01575"/>
<organism evidence="4 5">
    <name type="scientific">Yoonia algicola</name>
    <dbReference type="NCBI Taxonomy" id="3137368"/>
    <lineage>
        <taxon>Bacteria</taxon>
        <taxon>Pseudomonadati</taxon>
        <taxon>Pseudomonadota</taxon>
        <taxon>Alphaproteobacteria</taxon>
        <taxon>Rhodobacterales</taxon>
        <taxon>Paracoccaceae</taxon>
        <taxon>Yoonia</taxon>
    </lineage>
</organism>
<dbReference type="GO" id="GO:0006310">
    <property type="term" value="P:DNA recombination"/>
    <property type="evidence" value="ECO:0007669"/>
    <property type="project" value="UniProtKB-KW"/>
</dbReference>
<evidence type="ECO:0000313" key="5">
    <source>
        <dbReference type="Proteomes" id="UP001451782"/>
    </source>
</evidence>
<dbReference type="InterPro" id="IPR011010">
    <property type="entry name" value="DNA_brk_join_enz"/>
</dbReference>
<dbReference type="GO" id="GO:0015074">
    <property type="term" value="P:DNA integration"/>
    <property type="evidence" value="ECO:0007669"/>
    <property type="project" value="UniProtKB-KW"/>
</dbReference>
<dbReference type="Pfam" id="PF00589">
    <property type="entry name" value="Phage_integrase"/>
    <property type="match status" value="1"/>
</dbReference>
<dbReference type="InterPro" id="IPR013762">
    <property type="entry name" value="Integrase-like_cat_sf"/>
</dbReference>
<sequence length="401" mass="44857">MRIPYAYLKQQTWLYRRNYPRDLQPMLGQALKQSLKTGDARTAKQRAAEVNATFEEIVAKARQGIVIERPEPIKVAAPVFTPSNPIIGRKTVRELASDYLRRRSDQLRPGGFKSVRFSIGLIVSLYGSRQIGSLSQEDGRKFASLVSQLSPHVGKSFRNRSSGLEQLVAKSGAGKITAQTQKRIISQVSHFLDWAYHDGHSPQLDFSAVRINQKGRVASYAVPSDDEVTLMLDAAHPVIGRALLFCLLTGMRSGEATGLLREDLVWKGNLGWFAQVRPNRVRLLKTDAAERVIPLHGVLADLLPSMPDDRLFPDLTVSVVTKEFAKFRRQLGIERPGLVFHSSRKWFITQCERTGVPEHFTASLVGHQSARSENRLTYGIYSAGISDEQKRTIVDGIRLPC</sequence>
<dbReference type="InterPro" id="IPR046668">
    <property type="entry name" value="DUF6538"/>
</dbReference>
<evidence type="ECO:0000256" key="2">
    <source>
        <dbReference type="ARBA" id="ARBA00023172"/>
    </source>
</evidence>
<dbReference type="RefSeq" id="WP_342070401.1">
    <property type="nucleotide sequence ID" value="NZ_CP151762.1"/>
</dbReference>
<dbReference type="EMBL" id="CP151762">
    <property type="protein sequence ID" value="WZU64031.1"/>
    <property type="molecule type" value="Genomic_DNA"/>
</dbReference>
<feature type="domain" description="Tyr recombinase" evidence="3">
    <location>
        <begin position="217"/>
        <end position="395"/>
    </location>
</feature>
<dbReference type="PROSITE" id="PS51898">
    <property type="entry name" value="TYR_RECOMBINASE"/>
    <property type="match status" value="1"/>
</dbReference>
<dbReference type="SUPFAM" id="SSF56349">
    <property type="entry name" value="DNA breaking-rejoining enzymes"/>
    <property type="match status" value="1"/>
</dbReference>
<proteinExistence type="predicted"/>
<dbReference type="InterPro" id="IPR002104">
    <property type="entry name" value="Integrase_catalytic"/>
</dbReference>
<name>A0AAN0M9I5_9RHOB</name>
<dbReference type="GO" id="GO:0003677">
    <property type="term" value="F:DNA binding"/>
    <property type="evidence" value="ECO:0007669"/>
    <property type="project" value="InterPro"/>
</dbReference>
<dbReference type="AlphaFoldDB" id="A0AAN0M9I5"/>
<dbReference type="Proteomes" id="UP001451782">
    <property type="component" value="Chromosome"/>
</dbReference>
<accession>A0AAN0M9I5</accession>
<reference evidence="4 5" key="1">
    <citation type="submission" date="2024-04" db="EMBL/GenBank/DDBJ databases">
        <title>Phylogenomic analyses of a clade within the roseobacter group suggest taxonomic reassignments of species of the genera Aestuariivita, Citreicella, Loktanella, Nautella, Pelagibaca, Ruegeria, Thalassobius, Thiobacimonas and Tropicibacter, and the proposal o.</title>
        <authorList>
            <person name="Jeon C.O."/>
        </authorList>
    </citation>
    <scope>NUCLEOTIDE SEQUENCE [LARGE SCALE GENOMIC DNA]</scope>
    <source>
        <strain evidence="4 5">G8-12</strain>
    </source>
</reference>
<protein>
    <submittedName>
        <fullName evidence="4">DUF6538 domain-containing protein</fullName>
    </submittedName>
</protein>
<dbReference type="PANTHER" id="PTHR30349:SF94">
    <property type="entry name" value="INTEGRASE_RECOMBINASE HI_1414-RELATED"/>
    <property type="match status" value="1"/>
</dbReference>
<evidence type="ECO:0000256" key="1">
    <source>
        <dbReference type="ARBA" id="ARBA00022908"/>
    </source>
</evidence>
<keyword evidence="5" id="KW-1185">Reference proteome</keyword>
<dbReference type="Gene3D" id="1.10.443.10">
    <property type="entry name" value="Intergrase catalytic core"/>
    <property type="match status" value="1"/>
</dbReference>